<name>A0A926DCS3_9FIRM</name>
<gene>
    <name evidence="1" type="ORF">IAG03_13360</name>
</gene>
<organism evidence="1 2">
    <name type="scientific">Yeguia hominis</name>
    <dbReference type="NCBI Taxonomy" id="2763662"/>
    <lineage>
        <taxon>Bacteria</taxon>
        <taxon>Bacillati</taxon>
        <taxon>Bacillota</taxon>
        <taxon>Clostridia</taxon>
        <taxon>Eubacteriales</taxon>
        <taxon>Yeguiaceae</taxon>
        <taxon>Yeguia</taxon>
    </lineage>
</organism>
<proteinExistence type="predicted"/>
<sequence length="74" mass="8889">MRYSYEYKKKCVELYRQGKWPETPDGVKEKRFHDSVRIWVRTEDACGPEALQHKNQNKVWTAEEKYELVAKVLA</sequence>
<feature type="non-terminal residue" evidence="1">
    <location>
        <position position="74"/>
    </location>
</feature>
<dbReference type="AlphaFoldDB" id="A0A926DCS3"/>
<protein>
    <submittedName>
        <fullName evidence="1">Helix-turn-helix domain-containing protein</fullName>
    </submittedName>
</protein>
<dbReference type="Proteomes" id="UP000651482">
    <property type="component" value="Unassembled WGS sequence"/>
</dbReference>
<reference evidence="1" key="1">
    <citation type="submission" date="2020-08" db="EMBL/GenBank/DDBJ databases">
        <title>Genome public.</title>
        <authorList>
            <person name="Liu C."/>
            <person name="Sun Q."/>
        </authorList>
    </citation>
    <scope>NUCLEOTIDE SEQUENCE</scope>
    <source>
        <strain evidence="1">NSJ-40</strain>
    </source>
</reference>
<evidence type="ECO:0000313" key="2">
    <source>
        <dbReference type="Proteomes" id="UP000651482"/>
    </source>
</evidence>
<comment type="caution">
    <text evidence="1">The sequence shown here is derived from an EMBL/GenBank/DDBJ whole genome shotgun (WGS) entry which is preliminary data.</text>
</comment>
<evidence type="ECO:0000313" key="1">
    <source>
        <dbReference type="EMBL" id="MBC8534944.1"/>
    </source>
</evidence>
<keyword evidence="2" id="KW-1185">Reference proteome</keyword>
<accession>A0A926DCS3</accession>
<dbReference type="EMBL" id="JACRSN010000029">
    <property type="protein sequence ID" value="MBC8534944.1"/>
    <property type="molecule type" value="Genomic_DNA"/>
</dbReference>